<name>A0ABU1ZCE9_9BURK</name>
<reference evidence="5 6" key="1">
    <citation type="submission" date="2023-07" db="EMBL/GenBank/DDBJ databases">
        <title>Sorghum-associated microbial communities from plants grown in Nebraska, USA.</title>
        <authorList>
            <person name="Schachtman D."/>
        </authorList>
    </citation>
    <scope>NUCLEOTIDE SEQUENCE [LARGE SCALE GENOMIC DNA]</scope>
    <source>
        <strain evidence="5 6">BE310</strain>
    </source>
</reference>
<dbReference type="Pfam" id="PF13472">
    <property type="entry name" value="Lipase_GDSL_2"/>
    <property type="match status" value="1"/>
</dbReference>
<dbReference type="Proteomes" id="UP001180536">
    <property type="component" value="Unassembled WGS sequence"/>
</dbReference>
<dbReference type="InterPro" id="IPR037459">
    <property type="entry name" value="RhgT-like"/>
</dbReference>
<gene>
    <name evidence="5" type="ORF">J2X16_003662</name>
</gene>
<dbReference type="InterPro" id="IPR036514">
    <property type="entry name" value="SGNH_hydro_sf"/>
</dbReference>
<evidence type="ECO:0000256" key="2">
    <source>
        <dbReference type="ARBA" id="ARBA00022801"/>
    </source>
</evidence>
<keyword evidence="2" id="KW-0378">Hydrolase</keyword>
<comment type="caution">
    <text evidence="5">The sequence shown here is derived from an EMBL/GenBank/DDBJ whole genome shotgun (WGS) entry which is preliminary data.</text>
</comment>
<proteinExistence type="inferred from homology"/>
<organism evidence="5 6">
    <name type="scientific">Pelomonas aquatica</name>
    <dbReference type="NCBI Taxonomy" id="431058"/>
    <lineage>
        <taxon>Bacteria</taxon>
        <taxon>Pseudomonadati</taxon>
        <taxon>Pseudomonadota</taxon>
        <taxon>Betaproteobacteria</taxon>
        <taxon>Burkholderiales</taxon>
        <taxon>Sphaerotilaceae</taxon>
        <taxon>Roseateles</taxon>
    </lineage>
</organism>
<dbReference type="Gene3D" id="3.40.50.1110">
    <property type="entry name" value="SGNH hydrolase"/>
    <property type="match status" value="1"/>
</dbReference>
<dbReference type="InterPro" id="IPR013830">
    <property type="entry name" value="SGNH_hydro"/>
</dbReference>
<accession>A0ABU1ZCE9</accession>
<comment type="similarity">
    <text evidence="1">Belongs to the 'GDSL' lipolytic enzyme family.</text>
</comment>
<feature type="chain" id="PRO_5047533268" evidence="3">
    <location>
        <begin position="23"/>
        <end position="681"/>
    </location>
</feature>
<keyword evidence="6" id="KW-1185">Reference proteome</keyword>
<dbReference type="RefSeq" id="WP_310347307.1">
    <property type="nucleotide sequence ID" value="NZ_JAVDXQ010000005.1"/>
</dbReference>
<evidence type="ECO:0000313" key="6">
    <source>
        <dbReference type="Proteomes" id="UP001180536"/>
    </source>
</evidence>
<evidence type="ECO:0000256" key="3">
    <source>
        <dbReference type="SAM" id="SignalP"/>
    </source>
</evidence>
<feature type="domain" description="SGNH hydrolase-type esterase" evidence="4">
    <location>
        <begin position="216"/>
        <end position="374"/>
    </location>
</feature>
<evidence type="ECO:0000313" key="5">
    <source>
        <dbReference type="EMBL" id="MDR7298299.1"/>
    </source>
</evidence>
<evidence type="ECO:0000256" key="1">
    <source>
        <dbReference type="ARBA" id="ARBA00008668"/>
    </source>
</evidence>
<dbReference type="PANTHER" id="PTHR43695:SF1">
    <property type="entry name" value="RHAMNOGALACTURONAN ACETYLESTERASE"/>
    <property type="match status" value="1"/>
</dbReference>
<evidence type="ECO:0000259" key="4">
    <source>
        <dbReference type="Pfam" id="PF13472"/>
    </source>
</evidence>
<feature type="signal peptide" evidence="3">
    <location>
        <begin position="1"/>
        <end position="22"/>
    </location>
</feature>
<dbReference type="EMBL" id="JAVDXQ010000005">
    <property type="protein sequence ID" value="MDR7298299.1"/>
    <property type="molecule type" value="Genomic_DNA"/>
</dbReference>
<keyword evidence="3" id="KW-0732">Signal</keyword>
<protein>
    <submittedName>
        <fullName evidence="5">Lysophospholipase L1-like esterase</fullName>
    </submittedName>
</protein>
<dbReference type="PANTHER" id="PTHR43695">
    <property type="entry name" value="PUTATIVE (AFU_ORTHOLOGUE AFUA_2G17250)-RELATED"/>
    <property type="match status" value="1"/>
</dbReference>
<sequence>MSRGRRAALAALLFLGVQLALAAPAQQFNFTAEDRPGAVPVRWPAGEPAPRFDAARGHGFVAATAAWPPRPVLLDGLRSDAAGAVAPAVAADTSAGAEHANHFGLAFRIQVPPGAYAVRVRTTVGPADATVSVSGLQASRLMATATWDAAGLLPNRNRMTVQGREWHYRHVSGRGFIDIEVEPRRPGVEAGLEAIELTPLPPEPRAPGRLPTLFTLGDSTVKSYTFDEAPMSGWGQVVARLFDPARLRLLNYSMGGRSYRSAYAEGRLDDLLLAGREGDVVMIQFGHNDESTDEARRWGRGATEAMYAALIREVYLPAIRSRGMAAVLVTPMSRVPGALKAGEAYVDSFQTRRFPALLRRLGAELGVPVVDLNARSVEYYNQAGPAAVTAMVMSIEAGETPGKTNTGSYANGHPADKIDGTHFKEALAKQYARLVVTELVRLAAQREPTAADLAAALKPEVRAAIASGDWAAVYPEIAPDIVAGEGAYYRNQIEKLLQLGALGVDAQGRFQPEAAMDASEFAAALARLLGLRDLAWAGAPPGGALVREQMAQLLLRAYRARFHARPAYMTDYNALRPAGGSATSDPNLDGAASARYDPLLPWERLQDSAAVSPARAAAVREAYALGLIRAEAGIARGRMLNGDRLEPQAVVSRVKAAKALYFMWVLGRPPKAENDGLELGR</sequence>
<dbReference type="SUPFAM" id="SSF52266">
    <property type="entry name" value="SGNH hydrolase"/>
    <property type="match status" value="1"/>
</dbReference>